<name>A0A5M9MTX1_9EURO</name>
<comment type="caution">
    <text evidence="1">The sequence shown here is derived from an EMBL/GenBank/DDBJ whole genome shotgun (WGS) entry which is preliminary data.</text>
</comment>
<dbReference type="RefSeq" id="XP_033427410.1">
    <property type="nucleotide sequence ID" value="XM_033568604.1"/>
</dbReference>
<proteinExistence type="predicted"/>
<dbReference type="AlphaFoldDB" id="A0A5M9MTX1"/>
<reference evidence="1 2" key="1">
    <citation type="submission" date="2019-08" db="EMBL/GenBank/DDBJ databases">
        <title>The genome sequence of a newly discovered highly antifungal drug resistant Aspergillus species, Aspergillus tanneri NIH 1004.</title>
        <authorList>
            <person name="Mounaud S."/>
            <person name="Singh I."/>
            <person name="Joardar V."/>
            <person name="Pakala S."/>
            <person name="Pakala S."/>
            <person name="Venepally P."/>
            <person name="Chung J.K."/>
            <person name="Losada L."/>
            <person name="Nierman W.C."/>
        </authorList>
    </citation>
    <scope>NUCLEOTIDE SEQUENCE [LARGE SCALE GENOMIC DNA]</scope>
    <source>
        <strain evidence="1 2">NIH1004</strain>
    </source>
</reference>
<accession>A0A5M9MTX1</accession>
<evidence type="ECO:0000313" key="2">
    <source>
        <dbReference type="Proteomes" id="UP000324241"/>
    </source>
</evidence>
<dbReference type="EMBL" id="QUQM01000003">
    <property type="protein sequence ID" value="KAA8648049.1"/>
    <property type="molecule type" value="Genomic_DNA"/>
</dbReference>
<dbReference type="GeneID" id="54326634"/>
<sequence>MHLKQPGFAGYVWPFFAEVDLSVGALGQRLSWALSVGIHLRIFQSSSGELDIPCKHLPLARMRKAGWCASEIAMVEGVSATEHYISQMRSSTVAEENGHS</sequence>
<protein>
    <submittedName>
        <fullName evidence="1">Uncharacterized protein</fullName>
    </submittedName>
</protein>
<dbReference type="OrthoDB" id="2426273at2759"/>
<organism evidence="1 2">
    <name type="scientific">Aspergillus tanneri</name>
    <dbReference type="NCBI Taxonomy" id="1220188"/>
    <lineage>
        <taxon>Eukaryota</taxon>
        <taxon>Fungi</taxon>
        <taxon>Dikarya</taxon>
        <taxon>Ascomycota</taxon>
        <taxon>Pezizomycotina</taxon>
        <taxon>Eurotiomycetes</taxon>
        <taxon>Eurotiomycetidae</taxon>
        <taxon>Eurotiales</taxon>
        <taxon>Aspergillaceae</taxon>
        <taxon>Aspergillus</taxon>
        <taxon>Aspergillus subgen. Circumdati</taxon>
    </lineage>
</organism>
<gene>
    <name evidence="1" type="ORF">ATNIH1004_003932</name>
</gene>
<evidence type="ECO:0000313" key="1">
    <source>
        <dbReference type="EMBL" id="KAA8648049.1"/>
    </source>
</evidence>
<dbReference type="Proteomes" id="UP000324241">
    <property type="component" value="Unassembled WGS sequence"/>
</dbReference>